<keyword evidence="9" id="KW-0276">Fatty acid metabolism</keyword>
<dbReference type="Gene3D" id="3.30.559.30">
    <property type="entry name" value="Nonribosomal peptide synthetase, condensation domain"/>
    <property type="match status" value="2"/>
</dbReference>
<dbReference type="FunFam" id="3.30.559.30:FF:000006">
    <property type="entry name" value="Yersiniabactin polyketide/non-ribosomal peptide synthetase"/>
    <property type="match status" value="2"/>
</dbReference>
<dbReference type="Gene3D" id="1.10.1200.10">
    <property type="entry name" value="ACP-like"/>
    <property type="match status" value="4"/>
</dbReference>
<evidence type="ECO:0000256" key="5">
    <source>
        <dbReference type="ARBA" id="ARBA00022553"/>
    </source>
</evidence>
<evidence type="ECO:0000256" key="3">
    <source>
        <dbReference type="ARBA" id="ARBA00006432"/>
    </source>
</evidence>
<evidence type="ECO:0000313" key="14">
    <source>
        <dbReference type="EMBL" id="AMW35825.1"/>
    </source>
</evidence>
<dbReference type="Gene3D" id="3.40.47.10">
    <property type="match status" value="1"/>
</dbReference>
<dbReference type="RefSeq" id="WP_066137149.1">
    <property type="nucleotide sequence ID" value="NZ_CP014527.1"/>
</dbReference>
<keyword evidence="4" id="KW-0596">Phosphopantetheine</keyword>
<dbReference type="SMART" id="SM01294">
    <property type="entry name" value="PKS_PP_betabranch"/>
    <property type="match status" value="3"/>
</dbReference>
<gene>
    <name evidence="14" type="ORF">AY555_10635</name>
</gene>
<dbReference type="GO" id="GO:0009403">
    <property type="term" value="P:toxin biosynthetic process"/>
    <property type="evidence" value="ECO:0007669"/>
    <property type="project" value="UniProtKB-ARBA"/>
</dbReference>
<name>A0A143DGI0_9PROT</name>
<dbReference type="Pfam" id="PF00109">
    <property type="entry name" value="ketoacyl-synt"/>
    <property type="match status" value="1"/>
</dbReference>
<dbReference type="KEGG" id="hjo:AY555_10635"/>
<dbReference type="InterPro" id="IPR020845">
    <property type="entry name" value="AMP-binding_CS"/>
</dbReference>
<dbReference type="InterPro" id="IPR014030">
    <property type="entry name" value="Ketoacyl_synth_N"/>
</dbReference>
<dbReference type="SUPFAM" id="SSF47336">
    <property type="entry name" value="ACP-like"/>
    <property type="match status" value="4"/>
</dbReference>
<dbReference type="InterPro" id="IPR016036">
    <property type="entry name" value="Malonyl_transacylase_ACP-bd"/>
</dbReference>
<evidence type="ECO:0000256" key="2">
    <source>
        <dbReference type="ARBA" id="ARBA00004924"/>
    </source>
</evidence>
<dbReference type="InterPro" id="IPR010071">
    <property type="entry name" value="AA_adenyl_dom"/>
</dbReference>
<dbReference type="InterPro" id="IPR042099">
    <property type="entry name" value="ANL_N_sf"/>
</dbReference>
<evidence type="ECO:0000256" key="11">
    <source>
        <dbReference type="ARBA" id="ARBA00029443"/>
    </source>
</evidence>
<dbReference type="InterPro" id="IPR023213">
    <property type="entry name" value="CAT-like_dom_sf"/>
</dbReference>
<dbReference type="Pfam" id="PF00698">
    <property type="entry name" value="Acyl_transf_1"/>
    <property type="match status" value="1"/>
</dbReference>
<dbReference type="InterPro" id="IPR020841">
    <property type="entry name" value="PKS_Beta-ketoAc_synthase_dom"/>
</dbReference>
<comment type="pathway">
    <text evidence="2">Siderophore biosynthesis.</text>
</comment>
<dbReference type="NCBIfam" id="TIGR01733">
    <property type="entry name" value="AA-adenyl-dom"/>
    <property type="match status" value="1"/>
</dbReference>
<dbReference type="Gene3D" id="3.30.70.3290">
    <property type="match status" value="1"/>
</dbReference>
<dbReference type="InterPro" id="IPR057737">
    <property type="entry name" value="Condensation_MtbB-like"/>
</dbReference>
<dbReference type="InterPro" id="IPR036736">
    <property type="entry name" value="ACP-like_sf"/>
</dbReference>
<evidence type="ECO:0000313" key="15">
    <source>
        <dbReference type="Proteomes" id="UP000076066"/>
    </source>
</evidence>
<dbReference type="InterPro" id="IPR045851">
    <property type="entry name" value="AMP-bd_C_sf"/>
</dbReference>
<keyword evidence="7" id="KW-0808">Transferase</keyword>
<organism evidence="14 15">
    <name type="scientific">Haematospirillum jordaniae</name>
    <dbReference type="NCBI Taxonomy" id="1549855"/>
    <lineage>
        <taxon>Bacteria</taxon>
        <taxon>Pseudomonadati</taxon>
        <taxon>Pseudomonadota</taxon>
        <taxon>Alphaproteobacteria</taxon>
        <taxon>Rhodospirillales</taxon>
        <taxon>Novispirillaceae</taxon>
        <taxon>Haematospirillum</taxon>
    </lineage>
</organism>
<dbReference type="SMART" id="SM00825">
    <property type="entry name" value="PKS_KS"/>
    <property type="match status" value="1"/>
</dbReference>
<dbReference type="Gene3D" id="3.30.300.30">
    <property type="match status" value="3"/>
</dbReference>
<feature type="domain" description="Carrier" evidence="12">
    <location>
        <begin position="1617"/>
        <end position="1691"/>
    </location>
</feature>
<evidence type="ECO:0000256" key="8">
    <source>
        <dbReference type="ARBA" id="ARBA00022737"/>
    </source>
</evidence>
<dbReference type="InterPro" id="IPR001242">
    <property type="entry name" value="Condensation_dom"/>
</dbReference>
<keyword evidence="5" id="KW-0597">Phosphoprotein</keyword>
<dbReference type="InterPro" id="IPR014031">
    <property type="entry name" value="Ketoacyl_synth_C"/>
</dbReference>
<dbReference type="PROSITE" id="PS50075">
    <property type="entry name" value="CARRIER"/>
    <property type="match status" value="4"/>
</dbReference>
<dbReference type="InterPro" id="IPR040097">
    <property type="entry name" value="FAAL/FAAC"/>
</dbReference>
<dbReference type="GO" id="GO:0016874">
    <property type="term" value="F:ligase activity"/>
    <property type="evidence" value="ECO:0007669"/>
    <property type="project" value="UniProtKB-KW"/>
</dbReference>
<dbReference type="GO" id="GO:0004315">
    <property type="term" value="F:3-oxoacyl-[acyl-carrier-protein] synthase activity"/>
    <property type="evidence" value="ECO:0007669"/>
    <property type="project" value="InterPro"/>
</dbReference>
<evidence type="ECO:0000259" key="13">
    <source>
        <dbReference type="PROSITE" id="PS52004"/>
    </source>
</evidence>
<dbReference type="InterPro" id="IPR000873">
    <property type="entry name" value="AMP-dep_synth/lig_dom"/>
</dbReference>
<dbReference type="GO" id="GO:0031177">
    <property type="term" value="F:phosphopantetheine binding"/>
    <property type="evidence" value="ECO:0007669"/>
    <property type="project" value="InterPro"/>
</dbReference>
<dbReference type="InterPro" id="IPR001227">
    <property type="entry name" value="Ac_transferase_dom_sf"/>
</dbReference>
<evidence type="ECO:0000256" key="10">
    <source>
        <dbReference type="ARBA" id="ARBA00023098"/>
    </source>
</evidence>
<dbReference type="SMART" id="SM00827">
    <property type="entry name" value="PKS_AT"/>
    <property type="match status" value="1"/>
</dbReference>
<dbReference type="InterPro" id="IPR009081">
    <property type="entry name" value="PP-bd_ACP"/>
</dbReference>
<dbReference type="Gene3D" id="3.40.366.10">
    <property type="entry name" value="Malonyl-Coenzyme A Acyl Carrier Protein, domain 2"/>
    <property type="match status" value="1"/>
</dbReference>
<evidence type="ECO:0000256" key="1">
    <source>
        <dbReference type="ARBA" id="ARBA00001957"/>
    </source>
</evidence>
<evidence type="ECO:0008006" key="16">
    <source>
        <dbReference type="Google" id="ProtNLM"/>
    </source>
</evidence>
<dbReference type="Pfam" id="PF00668">
    <property type="entry name" value="Condensation"/>
    <property type="match status" value="2"/>
</dbReference>
<dbReference type="InterPro" id="IPR006162">
    <property type="entry name" value="Ppantetheine_attach_site"/>
</dbReference>
<keyword evidence="6" id="KW-0436">Ligase</keyword>
<dbReference type="PANTHER" id="PTHR45527">
    <property type="entry name" value="NONRIBOSOMAL PEPTIDE SYNTHETASE"/>
    <property type="match status" value="1"/>
</dbReference>
<evidence type="ECO:0000256" key="7">
    <source>
        <dbReference type="ARBA" id="ARBA00022679"/>
    </source>
</evidence>
<dbReference type="InterPro" id="IPR025110">
    <property type="entry name" value="AMP-bd_C"/>
</dbReference>
<protein>
    <recommendedName>
        <fullName evidence="16">Non-ribosomal peptide synthetase</fullName>
    </recommendedName>
</protein>
<evidence type="ECO:0000256" key="4">
    <source>
        <dbReference type="ARBA" id="ARBA00022450"/>
    </source>
</evidence>
<geneLocation type="plasmid" evidence="14 15">
    <name>unnamed 2</name>
</geneLocation>
<dbReference type="FunFam" id="1.10.1200.10:FF:000005">
    <property type="entry name" value="Nonribosomal peptide synthetase 1"/>
    <property type="match status" value="1"/>
</dbReference>
<dbReference type="InterPro" id="IPR016035">
    <property type="entry name" value="Acyl_Trfase/lysoPLipase"/>
</dbReference>
<feature type="domain" description="Carrier" evidence="12">
    <location>
        <begin position="3089"/>
        <end position="3164"/>
    </location>
</feature>
<dbReference type="PROSITE" id="PS00012">
    <property type="entry name" value="PHOSPHOPANTETHEINE"/>
    <property type="match status" value="2"/>
</dbReference>
<dbReference type="Pfam" id="PF02801">
    <property type="entry name" value="Ketoacyl-synt_C"/>
    <property type="match status" value="1"/>
</dbReference>
<comment type="cofactor">
    <cofactor evidence="1">
        <name>pantetheine 4'-phosphate</name>
        <dbReference type="ChEBI" id="CHEBI:47942"/>
    </cofactor>
</comment>
<sequence>MSVSRSEHIACASSLVEVLEDNARSHPDHEIATFMTLDGSGDTFSRHHLSLKARALASALQQRCKPGDRALLLFPSGADYVIGLLGCLYAGVIAVPVNLPGSARVSRVLPKVVPIAKDCRPGFLLTTGHIAQDSAEALDQLCRTVGCKVLVTDAGLPDPEVWACPDVSPATVAFLQYTSGSTGDPKGVVNTHAGLLVNSAFIGRANGLQQHDSVTVTWLPLFHDMGLIMGVLAPLLHGARSVVMPPAMFTRDPLTWMEAATHFSATVLPGPSFGFRACLDALTPERLSALDLSRVEVAVPAAEPVDPLMLDAFIEAFAPAGLRREAVRPGYGLAEATLMVSGCTMHGGPVTRWFDVEALEQNRVVSGTPQDKESRAYVSCGSDFDGQDIQIVDPETRMPVTEDRVGEIWVSGPSVAAGYWNKSDPDGEVFGAVLNVKKDHLLAGNRYLRTGDLGILYEGRLYITGRLKDVMIFRGRCHYPNDIEKTVSDFDPRLVPGGGAAFSIQTESGEALVVVQEALRKGDLPALMEQVRQDIGRQHGIPVHAITFIRKGTLLRTTSGKVRRKAVRQAWLDGNLVSLHSRLFAENAPEGMGGASLRQMVQQLVARALGGVDPQALDPQAGFFDLGLDSVTALDVIGRLEKTLGLRLPDTLLFSNPNMDALVAWLEGKRDTQPDPDPVRPLLLPTGSAEPIAVIGIGLMMPTGTDQDSESPNEFLAFLLDGGDAVRPVPQGRYDVDLPIPGYGAFLETIDGFDAAFFGISPREAISIDPQHRHLLEVSWHALEDAGLDPGSLRGSDTGVFVGISGSEYAHLPFLSGDADPFDVHYAPGISTAAAAGRLSYVLGFEGPALSLDTACSASMVAVHLACQELRAGECSLALAAGVKVQILPEIDLSLHKAGMLAPDGRCKTFDKDADGYVRGEGCAVLVLKPLSHALADGNRVRAVIRQSVVRQDGARAGLTVPDGHAQEAMIRQVLRRSGLSPDAIDYVELHGTGTRLGDPIEFNALSRIFGADGNRSTPLLMGSVKTNIGHLEAAAGIAGLVKTILALESGILPPHGNLQTVNPAIALQDIPARLPAQPEPWPDRAGEAPRRALVSSFGFTGAIACAVLESAPAQHDGTTSASDPDRPAWMLALSASSPHALEVLSHQYAERVASAGIPLAPLLNGAHRCRSHLPIRRAVVGRNRDELVQALSRISGQFRRSLTAPRIGFVFSGQSTQYPGMTRGLYAFEPRFRSALDEVSAVLEPCLGFPVTELLFAESDTRLGQTQYDQPALFAVGYALARMWIDLGVQPDFIIGHSVGEFQAAVIAGILPLQQAARLVVERGRLMQALPAGGAMAALRMKPDEATDLLLQEDSPTLAIAAINGPEDIVIGGDDKALQSFLKPLKERGLSVRMLDVSHAFHTPLMDPVLDHLEQAASALQASEPRIPMWSTVDCSYVDPERMGRGAYWRDHARNPVSFVPAVQAAIAHGCSVLLEIGPAAVLTPLIRRTLVSMALDEMPVSLSSLRRDTCDAVTILDTLAKLYEAGVNPDWSVVSRGPVLPPEHLPLYPFERRSYWMPARRVYQGVSTEEQHIDVRDVATARTGSDPAYRLPPVAASEQDLVTALASMRPEQYVAGMLDLVTHLLSRILRIEPQRLLPGQDLLSIGLDSILAMEFVRSVNQLLAISCALRPVFETPTPDAISRYLCALMTQERKTPREHDADLIPDASNRYQPFPLTELQYAYWAGRSQAFAMGNIACHAYLETESITLDPQCLEDAWNVLIQRHDALRLVIDADGRQHILPDVPRYHVPVVDMSGADVASVEAHVQAWRDEMENQVLLTECWPLFDVRVTRMPGGKTRLHLSIDMLIIDATSSQIVWDELEALCRHGANPEHAGLLPLSLSFRDYVLARQYRQDFLAERDTARAWWTNRLDALPPAPDLPLAVDPATITNPVFVRHSARLKAGLWSVIKDQAALSGITPAALLVSAFADVLAAWSASSRFTLNLTIFDRRLWHPDVPRLVGDFTSVVLLGVDRHGRAAFIDNARTVFADMMEALEHRAFSAVDVLRDMARSRDQRKMLMPVVFTSQLGTIPPSQSNRADSVLGDLVRAVTQTPQVWIDQQVSEAADGSLVINWDMVEALFPEGMPRAMFEAYCALLERLGQDRATWSHPVGPLLPHEQRRVRAVVNSTHASVPEGLLHEPFFRKARENPDQTALVGGDDTTWSYGQMAAWSARIAHAVRGALAQSVHGQRVAVLMEKGPEQVAAVLGVLAAGHTYVPIDPAWPDLRVSGILDSADITVLLVQSWRHAELAARFGEGRKRYVLDVSEAALFRYPDTVPEPAATHPEDAAYIIYTSGSTGVPKGVVIDHRGPLNTVIDVNNRFGVTCKDRIFGLSSLSFDLSVYDIFGTFACGATLVLPHEDDRRDPARWSRLCRQHGVTVWNSVPALLDMLLTEADPVAVGGLQVVMLSGDWVPLSLPERLRTFSPHVRLVCMGGATEASIWSNWFLVDRVEPHWRSVPYGYPLSNQGYRILDSGLNDRPDWVPGDLYITGIGLAKEYAGDPEKTAASFPCHPDDGMRLYRTGDMARYWPDGVIEFLGRKDHQVKIAGHRIEAGEIEAALLSHPAVRDAVVDALGQDGEIKRLVAWFTIDPAHMDAAPCFLPDLSRDPDAVREEHGQVVSGLHVVAGCPIPGQTPAAYEALWTLMTEVARQCVRDTLLAAGLFVEPAPCLARDDVFRILRCDDRFTSVATGWLAVLLETGELVGHDDNLLAPSGLENRSWDDLANEARHVGFPARILASLKQGSGMRLSVLRGEEDPLALFYGADDVLSPEYLARLDPLYERGLAAVHAVLADRAGQATLEQPLRVLEIGARGGLATREILEGLGNTLRYTVTDTSRLFLDRARQVLDTVHGPAIDFSLLDPDQDPVFQGFPLHGFDVVIACNALHRSRNIPQLLGFLSRVLVPGGLVLAPEITRSSPLQGVTVALLEEGYRHLEDHRQQVGQPLLDPQGWERMFSAAGWPVVRAVPLSTHADMNPGVHVLAACSPVSARGFTVNVLQDYLSERVPVYMMPSAFLLLDSVPLSSNGKVDRQALPKPVGNGMRRRSSSLVTATEQKLAVLWREVLGVEGLGREDSFFDLGGDSLTAVRLVERVRSELDKDIRVRDVFDAPVLAAFATRIDAAESCEEEALPVLVPAPQDRFRPFALTDVQEAYWVGRQISGISTWLYLEIDVDDVDPVQLSVAWNRLVHCHDMLRAVVDDDGQQRVLETVPDYAMSIIDGRTLSPSACEQHTLAWRQDMSHQVRPTEQWPLFDIRVIQAAESRVRIFFGIDNIICDGRSIQMLLRMWLFLARMDDPRTAPLSVPSLSFRDYLCAVEGIQGSGRWRRSLAWWLQRMEHLPPAPDLPLAMDPDCIEKPTFERREGRLSPEQWAALRAHATAAGVTPNAVLLSAYGLILGAFSSRRDLTLNLTLFNRLPLHPDVDHLIGDFTSLVLLAIDPDPQQLFVDTVRAVQARLWDDIGHMQVSAVRVLRDFARYHGREQAPTFPVVFTSGLGASSSTGEDNLPGRFGFGITQTPQTWLDHQVLEKDGGLFFNWDSVQGLFPEGLLDEAFEAYSRFLVSLADSAPWQRPSRGYVPENNFDRFQHTPVERVPQYHAVASKSADKDRADVEKKLSALVQSVGNLVSAPPRDRTFFEIGLGSLTLVRLHQAIRQTMGLECRVVDLFRHPTLSALAAHLLTLRSASQGSKGSTRSGILVAAAQGDAGLRRARRRDLKAKVHSSMEPAQ</sequence>
<evidence type="ECO:0000259" key="12">
    <source>
        <dbReference type="PROSITE" id="PS50075"/>
    </source>
</evidence>
<feature type="domain" description="Carrier" evidence="12">
    <location>
        <begin position="3645"/>
        <end position="3721"/>
    </location>
</feature>
<dbReference type="Pfam" id="PF08242">
    <property type="entry name" value="Methyltransf_12"/>
    <property type="match status" value="1"/>
</dbReference>
<dbReference type="SUPFAM" id="SSF53335">
    <property type="entry name" value="S-adenosyl-L-methionine-dependent methyltransferases"/>
    <property type="match status" value="1"/>
</dbReference>
<dbReference type="Proteomes" id="UP000076066">
    <property type="component" value="Plasmid unnamed 2"/>
</dbReference>
<dbReference type="PANTHER" id="PTHR45527:SF10">
    <property type="entry name" value="PYOCHELIN SYNTHASE PCHF"/>
    <property type="match status" value="1"/>
</dbReference>
<dbReference type="FunFam" id="3.40.50.12780:FF:000012">
    <property type="entry name" value="Non-ribosomal peptide synthetase"/>
    <property type="match status" value="1"/>
</dbReference>
<dbReference type="CDD" id="cd02440">
    <property type="entry name" value="AdoMet_MTases"/>
    <property type="match status" value="1"/>
</dbReference>
<proteinExistence type="inferred from homology"/>
<dbReference type="CDD" id="cd00833">
    <property type="entry name" value="PKS"/>
    <property type="match status" value="1"/>
</dbReference>
<dbReference type="InterPro" id="IPR014043">
    <property type="entry name" value="Acyl_transferase_dom"/>
</dbReference>
<keyword evidence="14" id="KW-0614">Plasmid</keyword>
<dbReference type="PROSITE" id="PS00455">
    <property type="entry name" value="AMP_BINDING"/>
    <property type="match status" value="2"/>
</dbReference>
<dbReference type="CDD" id="cd05931">
    <property type="entry name" value="FAAL"/>
    <property type="match status" value="1"/>
</dbReference>
<keyword evidence="8" id="KW-0677">Repeat</keyword>
<dbReference type="EMBL" id="CP014527">
    <property type="protein sequence ID" value="AMW35825.1"/>
    <property type="molecule type" value="Genomic_DNA"/>
</dbReference>
<dbReference type="PROSITE" id="PS52004">
    <property type="entry name" value="KS3_2"/>
    <property type="match status" value="1"/>
</dbReference>
<dbReference type="InterPro" id="IPR016039">
    <property type="entry name" value="Thiolase-like"/>
</dbReference>
<accession>A0A143DGI0</accession>
<dbReference type="SUPFAM" id="SSF53901">
    <property type="entry name" value="Thiolase-like"/>
    <property type="match status" value="1"/>
</dbReference>
<keyword evidence="15" id="KW-1185">Reference proteome</keyword>
<dbReference type="SUPFAM" id="SSF55048">
    <property type="entry name" value="Probable ACP-binding domain of malonyl-CoA ACP transacylase"/>
    <property type="match status" value="1"/>
</dbReference>
<dbReference type="GO" id="GO:0043041">
    <property type="term" value="P:amino acid activation for nonribosomal peptide biosynthetic process"/>
    <property type="evidence" value="ECO:0007669"/>
    <property type="project" value="TreeGrafter"/>
</dbReference>
<dbReference type="Gene3D" id="3.30.559.10">
    <property type="entry name" value="Chloramphenicol acetyltransferase-like domain"/>
    <property type="match status" value="2"/>
</dbReference>
<comment type="similarity">
    <text evidence="11">In the C-terminal section; belongs to the NRP synthetase family.</text>
</comment>
<dbReference type="GO" id="GO:0000036">
    <property type="term" value="F:acyl carrier activity"/>
    <property type="evidence" value="ECO:0007669"/>
    <property type="project" value="TreeGrafter"/>
</dbReference>
<dbReference type="FunFam" id="3.40.50.12780:FF:000013">
    <property type="entry name" value="Long-chain-fatty-acid--AMP ligase FadD32"/>
    <property type="match status" value="1"/>
</dbReference>
<dbReference type="GO" id="GO:0005737">
    <property type="term" value="C:cytoplasm"/>
    <property type="evidence" value="ECO:0007669"/>
    <property type="project" value="TreeGrafter"/>
</dbReference>
<reference evidence="14 15" key="1">
    <citation type="submission" date="2016-02" db="EMBL/GenBank/DDBJ databases">
        <title>Complete Genome of H5569, the type strain of the newly described species Haematospirillium jordaniae.</title>
        <authorList>
            <person name="Nicholson A.C."/>
            <person name="Humrighouse B.W."/>
            <person name="Loparov V."/>
            <person name="McQuiston J.R."/>
        </authorList>
    </citation>
    <scope>NUCLEOTIDE SEQUENCE [LARGE SCALE GENOMIC DNA]</scope>
    <source>
        <strain evidence="14 15">H5569</strain>
        <plasmid evidence="15">Plasmid unnamed 2</plasmid>
    </source>
</reference>
<dbReference type="SMART" id="SM00823">
    <property type="entry name" value="PKS_PP"/>
    <property type="match status" value="4"/>
</dbReference>
<dbReference type="InterPro" id="IPR029063">
    <property type="entry name" value="SAM-dependent_MTases_sf"/>
</dbReference>
<dbReference type="Gene3D" id="3.40.50.12780">
    <property type="entry name" value="N-terminal domain of ligase-like"/>
    <property type="match status" value="2"/>
</dbReference>
<dbReference type="SUPFAM" id="SSF52151">
    <property type="entry name" value="FabD/lysophospholipase-like"/>
    <property type="match status" value="1"/>
</dbReference>
<dbReference type="GO" id="GO:0071766">
    <property type="term" value="P:Actinobacterium-type cell wall biogenesis"/>
    <property type="evidence" value="ECO:0007669"/>
    <property type="project" value="UniProtKB-ARBA"/>
</dbReference>
<keyword evidence="10" id="KW-0443">Lipid metabolism</keyword>
<dbReference type="GeneID" id="53317607"/>
<dbReference type="SUPFAM" id="SSF56801">
    <property type="entry name" value="Acetyl-CoA synthetase-like"/>
    <property type="match status" value="2"/>
</dbReference>
<dbReference type="FunFam" id="3.30.559.10:FF:000023">
    <property type="entry name" value="Non-ribosomal peptide synthetase"/>
    <property type="match status" value="2"/>
</dbReference>
<dbReference type="InterPro" id="IPR020806">
    <property type="entry name" value="PKS_PP-bd"/>
</dbReference>
<dbReference type="OrthoDB" id="9778690at2"/>
<dbReference type="Pfam" id="PF00550">
    <property type="entry name" value="PP-binding"/>
    <property type="match status" value="4"/>
</dbReference>
<dbReference type="CDD" id="cd19535">
    <property type="entry name" value="Cyc_NRPS"/>
    <property type="match status" value="2"/>
</dbReference>
<dbReference type="SUPFAM" id="SSF52777">
    <property type="entry name" value="CoA-dependent acyltransferases"/>
    <property type="match status" value="4"/>
</dbReference>
<comment type="similarity">
    <text evidence="3">Belongs to the ATP-dependent AMP-binding enzyme family.</text>
</comment>
<feature type="domain" description="Ketosynthase family 3 (KS3)" evidence="13">
    <location>
        <begin position="689"/>
        <end position="1111"/>
    </location>
</feature>
<feature type="domain" description="Carrier" evidence="12">
    <location>
        <begin position="595"/>
        <end position="670"/>
    </location>
</feature>
<dbReference type="Gene3D" id="3.40.50.150">
    <property type="entry name" value="Vaccinia Virus protein VP39"/>
    <property type="match status" value="1"/>
</dbReference>
<dbReference type="Pfam" id="PF00501">
    <property type="entry name" value="AMP-binding"/>
    <property type="match status" value="2"/>
</dbReference>
<evidence type="ECO:0000256" key="9">
    <source>
        <dbReference type="ARBA" id="ARBA00022832"/>
    </source>
</evidence>
<dbReference type="InterPro" id="IPR013217">
    <property type="entry name" value="Methyltransf_12"/>
</dbReference>
<dbReference type="Pfam" id="PF23024">
    <property type="entry name" value="AMP-dom_DIP2-like"/>
    <property type="match status" value="1"/>
</dbReference>
<evidence type="ECO:0000256" key="6">
    <source>
        <dbReference type="ARBA" id="ARBA00022598"/>
    </source>
</evidence>
<dbReference type="PROSITE" id="PS00606">
    <property type="entry name" value="KS3_1"/>
    <property type="match status" value="1"/>
</dbReference>
<dbReference type="InterPro" id="IPR018201">
    <property type="entry name" value="Ketoacyl_synth_AS"/>
</dbReference>